<gene>
    <name evidence="7" type="ORF">SAMN04487907_104197</name>
</gene>
<dbReference type="InterPro" id="IPR039421">
    <property type="entry name" value="Type_1_exporter"/>
</dbReference>
<evidence type="ECO:0000256" key="1">
    <source>
        <dbReference type="ARBA" id="ARBA00004651"/>
    </source>
</evidence>
<evidence type="ECO:0000256" key="4">
    <source>
        <dbReference type="ARBA" id="ARBA00023136"/>
    </source>
</evidence>
<dbReference type="GO" id="GO:0005524">
    <property type="term" value="F:ATP binding"/>
    <property type="evidence" value="ECO:0007669"/>
    <property type="project" value="InterPro"/>
</dbReference>
<dbReference type="GO" id="GO:0015421">
    <property type="term" value="F:ABC-type oligopeptide transporter activity"/>
    <property type="evidence" value="ECO:0007669"/>
    <property type="project" value="TreeGrafter"/>
</dbReference>
<organism evidence="7 8">
    <name type="scientific">Zunongwangia mangrovi</name>
    <dbReference type="NCBI Taxonomy" id="1334022"/>
    <lineage>
        <taxon>Bacteria</taxon>
        <taxon>Pseudomonadati</taxon>
        <taxon>Bacteroidota</taxon>
        <taxon>Flavobacteriia</taxon>
        <taxon>Flavobacteriales</taxon>
        <taxon>Flavobacteriaceae</taxon>
        <taxon>Zunongwangia</taxon>
    </lineage>
</organism>
<keyword evidence="8" id="KW-1185">Reference proteome</keyword>
<feature type="transmembrane region" description="Helical" evidence="5">
    <location>
        <begin position="250"/>
        <end position="269"/>
    </location>
</feature>
<sequence length="534" mass="61259">MAKSSISPWTKLWNLLKLEKRDILHVLYYALFAGLISLTLPLGIQAIINLIQGAEVSTSWILLTCLVTLGVGFNGALQVLQLDLVENIQEKVFTRASFEFIYRFPKMRVRELENYYPPELSNRFFDVLTLQKGLQKLLLDFPAAVIQIIFGLLLLSFYHPFFIAFGILLVVLIYIIFKFSLSKAVDTSILESKKKYHVAFWIQQVAANFRTFKIFPDEYEQNKNNRLVQKYLEDRQAHFGTVKNQYKQMVVFKVIVTLGLLLIGGLLVLNQQMNIGQFVAAEIIIVLVINSVEKIGLSLETIYDVVTAVEKISEVTSKKIDRKTGVNNNDVQLFPLKIENLHIEKTTVPDLVVNEGDLINIVGAEIVVNDFFHYLSGMKKTKKGRIYFNREEIANVNLDNYRNKIALLLNTDSIFEGTIWENLTLSNPNMSSDRVYQMLEDFNVLDHINKLPESLNTYIFSGSKKIGAKTAKKICLIRALLKDPKFLMIEKGYILSENDKQALMKHIKRENTCVLLADDAHRLDEFEPLYLEQK</sequence>
<dbReference type="GO" id="GO:0005886">
    <property type="term" value="C:plasma membrane"/>
    <property type="evidence" value="ECO:0007669"/>
    <property type="project" value="UniProtKB-SubCell"/>
</dbReference>
<name>A0A1I1J6V8_9FLAO</name>
<evidence type="ECO:0000256" key="3">
    <source>
        <dbReference type="ARBA" id="ARBA00022989"/>
    </source>
</evidence>
<keyword evidence="4 5" id="KW-0472">Membrane</keyword>
<dbReference type="RefSeq" id="WP_092542713.1">
    <property type="nucleotide sequence ID" value="NZ_FOKV01000004.1"/>
</dbReference>
<evidence type="ECO:0000259" key="6">
    <source>
        <dbReference type="PROSITE" id="PS50929"/>
    </source>
</evidence>
<reference evidence="8" key="1">
    <citation type="submission" date="2016-10" db="EMBL/GenBank/DDBJ databases">
        <authorList>
            <person name="Varghese N."/>
            <person name="Submissions S."/>
        </authorList>
    </citation>
    <scope>NUCLEOTIDE SEQUENCE [LARGE SCALE GENOMIC DNA]</scope>
    <source>
        <strain evidence="8">DSM 24499</strain>
    </source>
</reference>
<dbReference type="PANTHER" id="PTHR43394">
    <property type="entry name" value="ATP-DEPENDENT PERMEASE MDL1, MITOCHONDRIAL"/>
    <property type="match status" value="1"/>
</dbReference>
<dbReference type="OrthoDB" id="311344at2"/>
<evidence type="ECO:0000256" key="2">
    <source>
        <dbReference type="ARBA" id="ARBA00022692"/>
    </source>
</evidence>
<proteinExistence type="predicted"/>
<feature type="transmembrane region" description="Helical" evidence="5">
    <location>
        <begin position="161"/>
        <end position="181"/>
    </location>
</feature>
<feature type="domain" description="ABC transmembrane type-1" evidence="6">
    <location>
        <begin position="30"/>
        <end position="304"/>
    </location>
</feature>
<dbReference type="PANTHER" id="PTHR43394:SF4">
    <property type="entry name" value="TOXIN SECRETION ABC TRANSPORTER ATP-BINDING PROTEIN"/>
    <property type="match status" value="1"/>
</dbReference>
<evidence type="ECO:0000313" key="8">
    <source>
        <dbReference type="Proteomes" id="UP000199438"/>
    </source>
</evidence>
<evidence type="ECO:0000256" key="5">
    <source>
        <dbReference type="SAM" id="Phobius"/>
    </source>
</evidence>
<dbReference type="Gene3D" id="1.20.1560.10">
    <property type="entry name" value="ABC transporter type 1, transmembrane domain"/>
    <property type="match status" value="1"/>
</dbReference>
<dbReference type="SUPFAM" id="SSF90123">
    <property type="entry name" value="ABC transporter transmembrane region"/>
    <property type="match status" value="1"/>
</dbReference>
<keyword evidence="2 5" id="KW-0812">Transmembrane</keyword>
<dbReference type="EMBL" id="FOKV01000004">
    <property type="protein sequence ID" value="SFC44317.1"/>
    <property type="molecule type" value="Genomic_DNA"/>
</dbReference>
<feature type="transmembrane region" description="Helical" evidence="5">
    <location>
        <begin position="137"/>
        <end position="155"/>
    </location>
</feature>
<dbReference type="Proteomes" id="UP000199438">
    <property type="component" value="Unassembled WGS sequence"/>
</dbReference>
<feature type="transmembrane region" description="Helical" evidence="5">
    <location>
        <begin position="60"/>
        <end position="80"/>
    </location>
</feature>
<keyword evidence="3 5" id="KW-1133">Transmembrane helix</keyword>
<dbReference type="PROSITE" id="PS50929">
    <property type="entry name" value="ABC_TM1F"/>
    <property type="match status" value="1"/>
</dbReference>
<evidence type="ECO:0000313" key="7">
    <source>
        <dbReference type="EMBL" id="SFC44317.1"/>
    </source>
</evidence>
<dbReference type="Gene3D" id="3.40.50.300">
    <property type="entry name" value="P-loop containing nucleotide triphosphate hydrolases"/>
    <property type="match status" value="1"/>
</dbReference>
<dbReference type="InterPro" id="IPR036640">
    <property type="entry name" value="ABC1_TM_sf"/>
</dbReference>
<accession>A0A1I1J6V8</accession>
<comment type="subcellular location">
    <subcellularLocation>
        <location evidence="1">Cell membrane</location>
        <topology evidence="1">Multi-pass membrane protein</topology>
    </subcellularLocation>
</comment>
<dbReference type="STRING" id="1334022.SAMN04487907_104197"/>
<dbReference type="AlphaFoldDB" id="A0A1I1J6V8"/>
<protein>
    <submittedName>
        <fullName evidence="7">ABC-type bacteriocin/lantibiotic exporter, contains an N-terminal double-glycine peptidase domain</fullName>
    </submittedName>
</protein>
<dbReference type="InterPro" id="IPR027417">
    <property type="entry name" value="P-loop_NTPase"/>
</dbReference>
<dbReference type="SUPFAM" id="SSF52540">
    <property type="entry name" value="P-loop containing nucleoside triphosphate hydrolases"/>
    <property type="match status" value="1"/>
</dbReference>
<dbReference type="Pfam" id="PF00664">
    <property type="entry name" value="ABC_membrane"/>
    <property type="match status" value="1"/>
</dbReference>
<dbReference type="InterPro" id="IPR011527">
    <property type="entry name" value="ABC1_TM_dom"/>
</dbReference>
<feature type="transmembrane region" description="Helical" evidence="5">
    <location>
        <begin position="26"/>
        <end position="48"/>
    </location>
</feature>